<dbReference type="EMBL" id="SJFN01000017">
    <property type="protein sequence ID" value="TBW36960.1"/>
    <property type="molecule type" value="Genomic_DNA"/>
</dbReference>
<dbReference type="Gene3D" id="3.40.50.300">
    <property type="entry name" value="P-loop containing nucleotide triphosphate hydrolases"/>
    <property type="match status" value="1"/>
</dbReference>
<dbReference type="GO" id="GO:0006270">
    <property type="term" value="P:DNA replication initiation"/>
    <property type="evidence" value="ECO:0007669"/>
    <property type="project" value="TreeGrafter"/>
</dbReference>
<dbReference type="PANTHER" id="PTHR30050">
    <property type="entry name" value="CHROMOSOMAL REPLICATION INITIATOR PROTEIN DNAA"/>
    <property type="match status" value="1"/>
</dbReference>
<organism evidence="1 2">
    <name type="scientific">Siculibacillus lacustris</name>
    <dbReference type="NCBI Taxonomy" id="1549641"/>
    <lineage>
        <taxon>Bacteria</taxon>
        <taxon>Pseudomonadati</taxon>
        <taxon>Pseudomonadota</taxon>
        <taxon>Alphaproteobacteria</taxon>
        <taxon>Hyphomicrobiales</taxon>
        <taxon>Ancalomicrobiaceae</taxon>
        <taxon>Siculibacillus</taxon>
    </lineage>
</organism>
<dbReference type="OrthoDB" id="7390113at2"/>
<keyword evidence="2" id="KW-1185">Reference proteome</keyword>
<evidence type="ECO:0000313" key="1">
    <source>
        <dbReference type="EMBL" id="TBW36960.1"/>
    </source>
</evidence>
<dbReference type="PANTHER" id="PTHR30050:SF5">
    <property type="entry name" value="DNAA REGULATORY INACTIVATOR HDA"/>
    <property type="match status" value="1"/>
</dbReference>
<dbReference type="GO" id="GO:0003688">
    <property type="term" value="F:DNA replication origin binding"/>
    <property type="evidence" value="ECO:0007669"/>
    <property type="project" value="TreeGrafter"/>
</dbReference>
<comment type="caution">
    <text evidence="1">The sequence shown here is derived from an EMBL/GenBank/DDBJ whole genome shotgun (WGS) entry which is preliminary data.</text>
</comment>
<dbReference type="InterPro" id="IPR027417">
    <property type="entry name" value="P-loop_NTPase"/>
</dbReference>
<dbReference type="AlphaFoldDB" id="A0A4Q9VMV2"/>
<dbReference type="Gene3D" id="1.10.8.60">
    <property type="match status" value="1"/>
</dbReference>
<dbReference type="SUPFAM" id="SSF52540">
    <property type="entry name" value="P-loop containing nucleoside triphosphate hydrolases"/>
    <property type="match status" value="1"/>
</dbReference>
<dbReference type="Proteomes" id="UP000292781">
    <property type="component" value="Unassembled WGS sequence"/>
</dbReference>
<evidence type="ECO:0000313" key="2">
    <source>
        <dbReference type="Proteomes" id="UP000292781"/>
    </source>
</evidence>
<reference evidence="1 2" key="1">
    <citation type="submission" date="2019-02" db="EMBL/GenBank/DDBJ databases">
        <title>Siculibacillus lacustris gen. nov., sp. nov., a new rosette-forming bacterium isolated from a freshwater crater lake (Lake St. Ana, Romania).</title>
        <authorList>
            <person name="Felfoldi T."/>
            <person name="Marton Z."/>
            <person name="Szabo A."/>
            <person name="Mentes A."/>
            <person name="Boka K."/>
            <person name="Marialigeti K."/>
            <person name="Mathe I."/>
            <person name="Koncz M."/>
            <person name="Schumann P."/>
            <person name="Toth E."/>
        </authorList>
    </citation>
    <scope>NUCLEOTIDE SEQUENCE [LARGE SCALE GENOMIC DNA]</scope>
    <source>
        <strain evidence="1 2">SA-279</strain>
    </source>
</reference>
<proteinExistence type="predicted"/>
<dbReference type="RefSeq" id="WP_131309909.1">
    <property type="nucleotide sequence ID" value="NZ_SJFN01000017.1"/>
</dbReference>
<sequence length="243" mass="25828">MSETPVQLTFDLPPATRRDLAAWVVSEGNRAAFELVMRWPDWPSRVVLLIGPEGAGKSHLAGIFAERAGAAVLAASDLSSVDPLGLAASAPLVIEDAGPGVDERALFHLLNAFGQADRALLITARRPPAGWNLSLADLASRLRAATPVELAEPDDHLLEAVLEKLFADRQCVVEPAVVNFLARRMVRSFAAAHRLVDALDRAALAAKGPITRAVAARVLAEGHDGAPRLPGLDEGRDEENNPS</sequence>
<accession>A0A4Q9VMV2</accession>
<gene>
    <name evidence="1" type="ORF">EYW49_12460</name>
</gene>
<name>A0A4Q9VMV2_9HYPH</name>
<protein>
    <submittedName>
        <fullName evidence="1">Uncharacterized protein</fullName>
    </submittedName>
</protein>
<dbReference type="GO" id="GO:0005886">
    <property type="term" value="C:plasma membrane"/>
    <property type="evidence" value="ECO:0007669"/>
    <property type="project" value="TreeGrafter"/>
</dbReference>